<proteinExistence type="predicted"/>
<name>A0A5B7YB19_9ALTE</name>
<dbReference type="OrthoDB" id="7366224at2"/>
<dbReference type="AlphaFoldDB" id="A0A5B7YB19"/>
<dbReference type="Gene3D" id="1.10.132.90">
    <property type="match status" value="1"/>
</dbReference>
<gene>
    <name evidence="3" type="ORF">FBQ74_04745</name>
</gene>
<feature type="domain" description="DUF5610" evidence="2">
    <location>
        <begin position="79"/>
        <end position="186"/>
    </location>
</feature>
<dbReference type="EMBL" id="CP039852">
    <property type="protein sequence ID" value="QCZ92831.1"/>
    <property type="molecule type" value="Genomic_DNA"/>
</dbReference>
<feature type="region of interest" description="Disordered" evidence="1">
    <location>
        <begin position="1"/>
        <end position="58"/>
    </location>
</feature>
<dbReference type="Pfam" id="PF18433">
    <property type="entry name" value="DUF5610"/>
    <property type="match status" value="1"/>
</dbReference>
<evidence type="ECO:0000259" key="2">
    <source>
        <dbReference type="Pfam" id="PF18433"/>
    </source>
</evidence>
<dbReference type="RefSeq" id="WP_139755580.1">
    <property type="nucleotide sequence ID" value="NZ_CP039852.1"/>
</dbReference>
<evidence type="ECO:0000313" key="3">
    <source>
        <dbReference type="EMBL" id="QCZ92831.1"/>
    </source>
</evidence>
<evidence type="ECO:0000313" key="4">
    <source>
        <dbReference type="Proteomes" id="UP000304912"/>
    </source>
</evidence>
<protein>
    <recommendedName>
        <fullName evidence="2">DUF5610 domain-containing protein</fullName>
    </recommendedName>
</protein>
<evidence type="ECO:0000256" key="1">
    <source>
        <dbReference type="SAM" id="MobiDB-lite"/>
    </source>
</evidence>
<keyword evidence="4" id="KW-1185">Reference proteome</keyword>
<dbReference type="Proteomes" id="UP000304912">
    <property type="component" value="Chromosome"/>
</dbReference>
<dbReference type="InterPro" id="IPR041651">
    <property type="entry name" value="DUF5610"/>
</dbReference>
<sequence length="198" mass="20762">MNTVTASPNFGQQVHQLKASRAEEGATGPLGKEVSAMAHARNAERQAEKSASETVNTTDQVELDINDNTNTDTAVTAIVTHNINEALQSADEATDTSVSLRTATEGESLGDVLRTGFSSLLSGYQQQNPEKTADEALSSLTKLLQEGVDKGFTEAQDTLASGGTLDEETISQLTASKDEIHSLINHLATAVSTGGSSQ</sequence>
<dbReference type="KEGG" id="salk:FBQ74_04745"/>
<feature type="compositionally biased region" description="Basic and acidic residues" evidence="1">
    <location>
        <begin position="41"/>
        <end position="51"/>
    </location>
</feature>
<reference evidence="3 4" key="1">
    <citation type="submission" date="2019-04" db="EMBL/GenBank/DDBJ databases">
        <title>Salinimonas iocasae sp. nov., a halophilic bacterium isolated from the outer tube casing of tubeworms in Okinawa Trough.</title>
        <authorList>
            <person name="Zhang H."/>
            <person name="Wang H."/>
            <person name="Li C."/>
        </authorList>
    </citation>
    <scope>NUCLEOTIDE SEQUENCE [LARGE SCALE GENOMIC DNA]</scope>
    <source>
        <strain evidence="3 4">KX18D6</strain>
    </source>
</reference>
<organism evidence="3 4">
    <name type="scientific">Salinimonas iocasae</name>
    <dbReference type="NCBI Taxonomy" id="2572577"/>
    <lineage>
        <taxon>Bacteria</taxon>
        <taxon>Pseudomonadati</taxon>
        <taxon>Pseudomonadota</taxon>
        <taxon>Gammaproteobacteria</taxon>
        <taxon>Alteromonadales</taxon>
        <taxon>Alteromonadaceae</taxon>
        <taxon>Alteromonas/Salinimonas group</taxon>
        <taxon>Salinimonas</taxon>
    </lineage>
</organism>
<feature type="compositionally biased region" description="Polar residues" evidence="1">
    <location>
        <begin position="1"/>
        <end position="15"/>
    </location>
</feature>
<accession>A0A5B7YB19</accession>